<evidence type="ECO:0000313" key="6">
    <source>
        <dbReference type="EMBL" id="GAA4417318.1"/>
    </source>
</evidence>
<dbReference type="Gene3D" id="1.10.10.60">
    <property type="entry name" value="Homeodomain-like"/>
    <property type="match status" value="1"/>
</dbReference>
<dbReference type="InterPro" id="IPR050204">
    <property type="entry name" value="AraC_XylS_family_regulators"/>
</dbReference>
<evidence type="ECO:0000259" key="5">
    <source>
        <dbReference type="PROSITE" id="PS01124"/>
    </source>
</evidence>
<dbReference type="InterPro" id="IPR003313">
    <property type="entry name" value="AraC-bd"/>
</dbReference>
<evidence type="ECO:0000313" key="7">
    <source>
        <dbReference type="EMBL" id="GAA4420901.1"/>
    </source>
</evidence>
<dbReference type="PROSITE" id="PS01124">
    <property type="entry name" value="HTH_ARAC_FAMILY_2"/>
    <property type="match status" value="1"/>
</dbReference>
<organism evidence="6 8">
    <name type="scientific">Georgenia halophila</name>
    <dbReference type="NCBI Taxonomy" id="620889"/>
    <lineage>
        <taxon>Bacteria</taxon>
        <taxon>Bacillati</taxon>
        <taxon>Actinomycetota</taxon>
        <taxon>Actinomycetes</taxon>
        <taxon>Micrococcales</taxon>
        <taxon>Bogoriellaceae</taxon>
        <taxon>Georgenia</taxon>
    </lineage>
</organism>
<sequence length="317" mass="34224">MTGRSSGGTSAGPVGRLRTVRSDGTPVFRYDARPGVAPVSVVHVDHDTSDLPSDHRHAHDFLVLVYVEEGSGTVSIGGEEWELRDGTVIAVPPGQVMGVSAISRITHSHGWSVFFTPDAVPSLASVSPLAWSLHPLLSIFVADGGRALVPEADRQRWSSWFAELAEEVSDPSRLGARDAVAALLTRILVAASRLAPPAGSVPDQLVTRVFDEIEAVFTEPVSAGDVAASLGYTTGHLTTVVRERTGRTLLDWITERRMVEARRLLAETDLTLAAIASRTGLRDAAYLGRRFREWHGVTPERWRRSTRSGQVVPRSGG</sequence>
<dbReference type="SMART" id="SM00342">
    <property type="entry name" value="HTH_ARAC"/>
    <property type="match status" value="1"/>
</dbReference>
<dbReference type="InterPro" id="IPR018062">
    <property type="entry name" value="HTH_AraC-typ_CS"/>
</dbReference>
<gene>
    <name evidence="6" type="ORF">GCM10023169_05680</name>
    <name evidence="7" type="ORF">GCM10023169_13290</name>
</gene>
<keyword evidence="1" id="KW-0805">Transcription regulation</keyword>
<comment type="caution">
    <text evidence="6">The sequence shown here is derived from an EMBL/GenBank/DDBJ whole genome shotgun (WGS) entry which is preliminary data.</text>
</comment>
<reference evidence="6" key="3">
    <citation type="submission" date="2023-12" db="EMBL/GenBank/DDBJ databases">
        <authorList>
            <person name="Sun Q."/>
            <person name="Inoue M."/>
        </authorList>
    </citation>
    <scope>NUCLEOTIDE SEQUENCE</scope>
    <source>
        <strain evidence="6">JCM 17810</strain>
    </source>
</reference>
<name>A0ABP8KX38_9MICO</name>
<dbReference type="SUPFAM" id="SSF51215">
    <property type="entry name" value="Regulatory protein AraC"/>
    <property type="match status" value="1"/>
</dbReference>
<dbReference type="SUPFAM" id="SSF46689">
    <property type="entry name" value="Homeodomain-like"/>
    <property type="match status" value="1"/>
</dbReference>
<reference evidence="6" key="1">
    <citation type="journal article" date="2014" name="Int. J. Syst. Evol. Microbiol.">
        <title>Complete genome of a new Firmicutes species belonging to the dominant human colonic microbiota ('Ruminococcus bicirculans') reveals two chromosomes and a selective capacity to utilize plant glucans.</title>
        <authorList>
            <consortium name="NISC Comparative Sequencing Program"/>
            <person name="Wegmann U."/>
            <person name="Louis P."/>
            <person name="Goesmann A."/>
            <person name="Henrissat B."/>
            <person name="Duncan S.H."/>
            <person name="Flint H.J."/>
        </authorList>
    </citation>
    <scope>NUCLEOTIDE SEQUENCE</scope>
    <source>
        <strain evidence="6">JCM 17810</strain>
    </source>
</reference>
<dbReference type="InterPro" id="IPR014710">
    <property type="entry name" value="RmlC-like_jellyroll"/>
</dbReference>
<dbReference type="InterPro" id="IPR037923">
    <property type="entry name" value="HTH-like"/>
</dbReference>
<keyword evidence="4" id="KW-0804">Transcription</keyword>
<dbReference type="InterPro" id="IPR009057">
    <property type="entry name" value="Homeodomain-like_sf"/>
</dbReference>
<keyword evidence="3" id="KW-0010">Activator</keyword>
<evidence type="ECO:0000256" key="1">
    <source>
        <dbReference type="ARBA" id="ARBA00023015"/>
    </source>
</evidence>
<evidence type="ECO:0000256" key="2">
    <source>
        <dbReference type="ARBA" id="ARBA00023125"/>
    </source>
</evidence>
<feature type="domain" description="HTH araC/xylS-type" evidence="5">
    <location>
        <begin position="207"/>
        <end position="305"/>
    </location>
</feature>
<evidence type="ECO:0000313" key="8">
    <source>
        <dbReference type="Proteomes" id="UP001500622"/>
    </source>
</evidence>
<proteinExistence type="predicted"/>
<dbReference type="Proteomes" id="UP001500622">
    <property type="component" value="Unassembled WGS sequence"/>
</dbReference>
<evidence type="ECO:0000256" key="4">
    <source>
        <dbReference type="ARBA" id="ARBA00023163"/>
    </source>
</evidence>
<evidence type="ECO:0000256" key="3">
    <source>
        <dbReference type="ARBA" id="ARBA00023159"/>
    </source>
</evidence>
<dbReference type="RefSeq" id="WP_345214971.1">
    <property type="nucleotide sequence ID" value="NZ_BAABGN010000002.1"/>
</dbReference>
<dbReference type="Pfam" id="PF12833">
    <property type="entry name" value="HTH_18"/>
    <property type="match status" value="1"/>
</dbReference>
<keyword evidence="8" id="KW-1185">Reference proteome</keyword>
<dbReference type="PANTHER" id="PTHR46796">
    <property type="entry name" value="HTH-TYPE TRANSCRIPTIONAL ACTIVATOR RHAS-RELATED"/>
    <property type="match status" value="1"/>
</dbReference>
<dbReference type="EMBL" id="BAABGN010000002">
    <property type="protein sequence ID" value="GAA4417318.1"/>
    <property type="molecule type" value="Genomic_DNA"/>
</dbReference>
<dbReference type="EMBL" id="BAABGN010000004">
    <property type="protein sequence ID" value="GAA4420901.1"/>
    <property type="molecule type" value="Genomic_DNA"/>
</dbReference>
<keyword evidence="2" id="KW-0238">DNA-binding</keyword>
<reference evidence="8" key="2">
    <citation type="journal article" date="2019" name="Int. J. Syst. Evol. Microbiol.">
        <title>The Global Catalogue of Microorganisms (GCM) 10K type strain sequencing project: providing services to taxonomists for standard genome sequencing and annotation.</title>
        <authorList>
            <consortium name="The Broad Institute Genomics Platform"/>
            <consortium name="The Broad Institute Genome Sequencing Center for Infectious Disease"/>
            <person name="Wu L."/>
            <person name="Ma J."/>
        </authorList>
    </citation>
    <scope>NUCLEOTIDE SEQUENCE [LARGE SCALE GENOMIC DNA]</scope>
    <source>
        <strain evidence="8">JCM 17810</strain>
    </source>
</reference>
<dbReference type="PROSITE" id="PS00041">
    <property type="entry name" value="HTH_ARAC_FAMILY_1"/>
    <property type="match status" value="1"/>
</dbReference>
<protein>
    <recommendedName>
        <fullName evidence="5">HTH araC/xylS-type domain-containing protein</fullName>
    </recommendedName>
</protein>
<dbReference type="InterPro" id="IPR018060">
    <property type="entry name" value="HTH_AraC"/>
</dbReference>
<dbReference type="Gene3D" id="2.60.120.10">
    <property type="entry name" value="Jelly Rolls"/>
    <property type="match status" value="1"/>
</dbReference>
<accession>A0ABP8KX38</accession>
<dbReference type="Pfam" id="PF02311">
    <property type="entry name" value="AraC_binding"/>
    <property type="match status" value="1"/>
</dbReference>